<sequence length="147" mass="15988">MTVNLAILSQRTGLAVLDHLEKQVAIPVIDGLQAQGDLLIVPLRMIATAVSIDNWATWREVPADGFEVLRGAAGGNPHTLVADASTCHWTTQARDTFELAIGIFRNTKPAYMLHPEHGATGFSPGVYVVRRQRELGHSRGGRRLVAD</sequence>
<evidence type="ECO:0000313" key="2">
    <source>
        <dbReference type="Proteomes" id="UP000606172"/>
    </source>
</evidence>
<proteinExistence type="predicted"/>
<dbReference type="EMBL" id="BOOW01000054">
    <property type="protein sequence ID" value="GII97054.1"/>
    <property type="molecule type" value="Genomic_DNA"/>
</dbReference>
<organism evidence="1 2">
    <name type="scientific">Sinosporangium siamense</name>
    <dbReference type="NCBI Taxonomy" id="1367973"/>
    <lineage>
        <taxon>Bacteria</taxon>
        <taxon>Bacillati</taxon>
        <taxon>Actinomycetota</taxon>
        <taxon>Actinomycetes</taxon>
        <taxon>Streptosporangiales</taxon>
        <taxon>Streptosporangiaceae</taxon>
        <taxon>Sinosporangium</taxon>
    </lineage>
</organism>
<comment type="caution">
    <text evidence="1">The sequence shown here is derived from an EMBL/GenBank/DDBJ whole genome shotgun (WGS) entry which is preliminary data.</text>
</comment>
<keyword evidence="2" id="KW-1185">Reference proteome</keyword>
<name>A0A919VGF6_9ACTN</name>
<accession>A0A919VGF6</accession>
<reference evidence="1" key="1">
    <citation type="submission" date="2021-01" db="EMBL/GenBank/DDBJ databases">
        <title>Whole genome shotgun sequence of Sinosporangium siamense NBRC 109515.</title>
        <authorList>
            <person name="Komaki H."/>
            <person name="Tamura T."/>
        </authorList>
    </citation>
    <scope>NUCLEOTIDE SEQUENCE</scope>
    <source>
        <strain evidence="1">NBRC 109515</strain>
    </source>
</reference>
<protein>
    <submittedName>
        <fullName evidence="1">Uncharacterized protein</fullName>
    </submittedName>
</protein>
<dbReference type="RefSeq" id="WP_204032380.1">
    <property type="nucleotide sequence ID" value="NZ_BOOW01000054.1"/>
</dbReference>
<dbReference type="AlphaFoldDB" id="A0A919VGF6"/>
<evidence type="ECO:0000313" key="1">
    <source>
        <dbReference type="EMBL" id="GII97054.1"/>
    </source>
</evidence>
<dbReference type="Proteomes" id="UP000606172">
    <property type="component" value="Unassembled WGS sequence"/>
</dbReference>
<gene>
    <name evidence="1" type="ORF">Ssi02_72850</name>
</gene>